<evidence type="ECO:0000259" key="1">
    <source>
        <dbReference type="Pfam" id="PF13751"/>
    </source>
</evidence>
<dbReference type="EMBL" id="CP023819">
    <property type="protein sequence ID" value="ATL90764.1"/>
    <property type="molecule type" value="Genomic_DNA"/>
</dbReference>
<protein>
    <recommendedName>
        <fullName evidence="1">Transposase DDE domain-containing protein</fullName>
    </recommendedName>
</protein>
<dbReference type="InterPro" id="IPR025668">
    <property type="entry name" value="Tnp_DDE_dom"/>
</dbReference>
<proteinExistence type="predicted"/>
<name>A0A291TC51_9FIRM</name>
<dbReference type="PANTHER" id="PTHR33408:SF2">
    <property type="entry name" value="TRANSPOSASE DDE DOMAIN-CONTAINING PROTEIN"/>
    <property type="match status" value="1"/>
</dbReference>
<evidence type="ECO:0000313" key="2">
    <source>
        <dbReference type="EMBL" id="ATL90764.1"/>
    </source>
</evidence>
<feature type="domain" description="Transposase DDE" evidence="1">
    <location>
        <begin position="14"/>
        <end position="140"/>
    </location>
</feature>
<dbReference type="PANTHER" id="PTHR33408">
    <property type="entry name" value="TRANSPOSASE"/>
    <property type="match status" value="1"/>
</dbReference>
<accession>A0A291TC51</accession>
<dbReference type="Pfam" id="PF13751">
    <property type="entry name" value="DDE_Tnp_1_6"/>
    <property type="match status" value="1"/>
</dbReference>
<dbReference type="Proteomes" id="UP000223709">
    <property type="component" value="Chromosome"/>
</dbReference>
<dbReference type="AlphaFoldDB" id="A0A291TC51"/>
<sequence length="163" mass="19054">MENMGYYKPDDCFICKNGRHLDYVSKYTSHAKDGTEREISVYRCEDCSDCPYRSVCCKAKEENRRKEISVCWEFQKMRQQSYRNITTEEGKLLRCNRSIQAEGAFGQLKHNRSFKRFLTGGNIKVLAELLFLGLSQNIAHFVSKCNSSLQKQHLIQPKAYLKF</sequence>
<gene>
    <name evidence="2" type="ORF">CRH10_10870</name>
</gene>
<organism evidence="2 3">
    <name type="scientific">Faecalibacterium prausnitzii</name>
    <dbReference type="NCBI Taxonomy" id="853"/>
    <lineage>
        <taxon>Bacteria</taxon>
        <taxon>Bacillati</taxon>
        <taxon>Bacillota</taxon>
        <taxon>Clostridia</taxon>
        <taxon>Eubacteriales</taxon>
        <taxon>Oscillospiraceae</taxon>
        <taxon>Faecalibacterium</taxon>
    </lineage>
</organism>
<evidence type="ECO:0000313" key="3">
    <source>
        <dbReference type="Proteomes" id="UP000223709"/>
    </source>
</evidence>
<reference evidence="2 3" key="1">
    <citation type="submission" date="2017-10" db="EMBL/GenBank/DDBJ databases">
        <title>Complete Genome Sequence of Faecalibacterium prausnitzii isolated from the gut of healthy adult Indian.</title>
        <authorList>
            <person name="Bag S."/>
            <person name="Ghosh T.S."/>
            <person name="Das B."/>
        </authorList>
    </citation>
    <scope>NUCLEOTIDE SEQUENCE [LARGE SCALE GENOMIC DNA]</scope>
    <source>
        <strain evidence="2 3">Indica</strain>
    </source>
</reference>